<evidence type="ECO:0000256" key="8">
    <source>
        <dbReference type="SAM" id="Phobius"/>
    </source>
</evidence>
<dbReference type="GO" id="GO:0005385">
    <property type="term" value="F:zinc ion transmembrane transporter activity"/>
    <property type="evidence" value="ECO:0007669"/>
    <property type="project" value="TreeGrafter"/>
</dbReference>
<dbReference type="InterPro" id="IPR058533">
    <property type="entry name" value="Cation_efflux_TM"/>
</dbReference>
<reference evidence="11 12" key="1">
    <citation type="journal article" date="2015" name="Genome Announc.">
        <title>Expanding the biotechnology potential of lactobacilli through comparative genomics of 213 strains and associated genera.</title>
        <authorList>
            <person name="Sun Z."/>
            <person name="Harris H.M."/>
            <person name="McCann A."/>
            <person name="Guo C."/>
            <person name="Argimon S."/>
            <person name="Zhang W."/>
            <person name="Yang X."/>
            <person name="Jeffery I.B."/>
            <person name="Cooney J.C."/>
            <person name="Kagawa T.F."/>
            <person name="Liu W."/>
            <person name="Song Y."/>
            <person name="Salvetti E."/>
            <person name="Wrobel A."/>
            <person name="Rasinkangas P."/>
            <person name="Parkhill J."/>
            <person name="Rea M.C."/>
            <person name="O'Sullivan O."/>
            <person name="Ritari J."/>
            <person name="Douillard F.P."/>
            <person name="Paul Ross R."/>
            <person name="Yang R."/>
            <person name="Briner A.E."/>
            <person name="Felis G.E."/>
            <person name="de Vos W.M."/>
            <person name="Barrangou R."/>
            <person name="Klaenhammer T.R."/>
            <person name="Caufield P.W."/>
            <person name="Cui Y."/>
            <person name="Zhang H."/>
            <person name="O'Toole P.W."/>
        </authorList>
    </citation>
    <scope>NUCLEOTIDE SEQUENCE [LARGE SCALE GENOMIC DNA]</scope>
    <source>
        <strain evidence="11 12">DSM 12361</strain>
    </source>
</reference>
<evidence type="ECO:0000256" key="2">
    <source>
        <dbReference type="ARBA" id="ARBA00008873"/>
    </source>
</evidence>
<proteinExistence type="inferred from homology"/>
<dbReference type="InterPro" id="IPR027470">
    <property type="entry name" value="Cation_efflux_CTD"/>
</dbReference>
<organism evidence="11 12">
    <name type="scientific">Apilactobacillus kunkeei DSM 12361 = ATCC 700308</name>
    <dbReference type="NCBI Taxonomy" id="1423768"/>
    <lineage>
        <taxon>Bacteria</taxon>
        <taxon>Bacillati</taxon>
        <taxon>Bacillota</taxon>
        <taxon>Bacilli</taxon>
        <taxon>Lactobacillales</taxon>
        <taxon>Lactobacillaceae</taxon>
        <taxon>Apilactobacillus</taxon>
    </lineage>
</organism>
<keyword evidence="7 8" id="KW-0472">Membrane</keyword>
<feature type="transmembrane region" description="Helical" evidence="8">
    <location>
        <begin position="187"/>
        <end position="209"/>
    </location>
</feature>
<dbReference type="InterPro" id="IPR050681">
    <property type="entry name" value="CDF/SLC30A"/>
</dbReference>
<dbReference type="SUPFAM" id="SSF160240">
    <property type="entry name" value="Cation efflux protein cytoplasmic domain-like"/>
    <property type="match status" value="1"/>
</dbReference>
<dbReference type="EMBL" id="AZCK01000016">
    <property type="protein sequence ID" value="KRK22418.1"/>
    <property type="molecule type" value="Genomic_DNA"/>
</dbReference>
<evidence type="ECO:0000256" key="3">
    <source>
        <dbReference type="ARBA" id="ARBA00022448"/>
    </source>
</evidence>
<evidence type="ECO:0000256" key="7">
    <source>
        <dbReference type="ARBA" id="ARBA00023136"/>
    </source>
</evidence>
<evidence type="ECO:0000259" key="9">
    <source>
        <dbReference type="Pfam" id="PF01545"/>
    </source>
</evidence>
<dbReference type="PATRIC" id="fig|1423768.4.peg.825"/>
<keyword evidence="6" id="KW-0406">Ion transport</keyword>
<dbReference type="Proteomes" id="UP000051794">
    <property type="component" value="Unassembled WGS sequence"/>
</dbReference>
<evidence type="ECO:0000313" key="11">
    <source>
        <dbReference type="EMBL" id="KRK22418.1"/>
    </source>
</evidence>
<gene>
    <name evidence="11" type="ORF">FD43_GL000816</name>
</gene>
<feature type="domain" description="Cation efflux protein cytoplasmic" evidence="10">
    <location>
        <begin position="226"/>
        <end position="295"/>
    </location>
</feature>
<dbReference type="GO" id="GO:0005886">
    <property type="term" value="C:plasma membrane"/>
    <property type="evidence" value="ECO:0007669"/>
    <property type="project" value="TreeGrafter"/>
</dbReference>
<keyword evidence="5 8" id="KW-1133">Transmembrane helix</keyword>
<feature type="transmembrane region" description="Helical" evidence="8">
    <location>
        <begin position="159"/>
        <end position="181"/>
    </location>
</feature>
<comment type="caution">
    <text evidence="11">The sequence shown here is derived from an EMBL/GenBank/DDBJ whole genome shotgun (WGS) entry which is preliminary data.</text>
</comment>
<dbReference type="Gene3D" id="1.20.1510.10">
    <property type="entry name" value="Cation efflux protein transmembrane domain"/>
    <property type="match status" value="1"/>
</dbReference>
<dbReference type="Pfam" id="PF16916">
    <property type="entry name" value="ZT_dimer"/>
    <property type="match status" value="1"/>
</dbReference>
<feature type="transmembrane region" description="Helical" evidence="8">
    <location>
        <begin position="26"/>
        <end position="50"/>
    </location>
</feature>
<dbReference type="InterPro" id="IPR027469">
    <property type="entry name" value="Cation_efflux_TMD_sf"/>
</dbReference>
<protein>
    <submittedName>
        <fullName evidence="11">CDF family cation diffusion facilitator</fullName>
    </submittedName>
</protein>
<evidence type="ECO:0000256" key="4">
    <source>
        <dbReference type="ARBA" id="ARBA00022692"/>
    </source>
</evidence>
<evidence type="ECO:0000259" key="10">
    <source>
        <dbReference type="Pfam" id="PF16916"/>
    </source>
</evidence>
<evidence type="ECO:0000256" key="6">
    <source>
        <dbReference type="ARBA" id="ARBA00023065"/>
    </source>
</evidence>
<accession>A0A0R1FTT6</accession>
<comment type="similarity">
    <text evidence="2">Belongs to the cation diffusion facilitator (CDF) transporter (TC 2.A.4) family. SLC30A subfamily.</text>
</comment>
<keyword evidence="3" id="KW-0813">Transport</keyword>
<dbReference type="AlphaFoldDB" id="A0A0R1FTT6"/>
<evidence type="ECO:0000256" key="5">
    <source>
        <dbReference type="ARBA" id="ARBA00022989"/>
    </source>
</evidence>
<dbReference type="NCBIfam" id="TIGR01297">
    <property type="entry name" value="CDF"/>
    <property type="match status" value="1"/>
</dbReference>
<name>A0A0R1FTT6_9LACO</name>
<dbReference type="InterPro" id="IPR036837">
    <property type="entry name" value="Cation_efflux_CTD_sf"/>
</dbReference>
<evidence type="ECO:0000313" key="12">
    <source>
        <dbReference type="Proteomes" id="UP000051794"/>
    </source>
</evidence>
<evidence type="ECO:0000256" key="1">
    <source>
        <dbReference type="ARBA" id="ARBA00004141"/>
    </source>
</evidence>
<comment type="subcellular location">
    <subcellularLocation>
        <location evidence="1">Membrane</location>
        <topology evidence="1">Multi-pass membrane protein</topology>
    </subcellularLocation>
</comment>
<feature type="transmembrane region" description="Helical" evidence="8">
    <location>
        <begin position="124"/>
        <end position="147"/>
    </location>
</feature>
<feature type="domain" description="Cation efflux protein transmembrane" evidence="9">
    <location>
        <begin position="29"/>
        <end position="217"/>
    </location>
</feature>
<dbReference type="InterPro" id="IPR002524">
    <property type="entry name" value="Cation_efflux"/>
</dbReference>
<feature type="transmembrane region" description="Helical" evidence="8">
    <location>
        <begin position="93"/>
        <end position="112"/>
    </location>
</feature>
<dbReference type="PANTHER" id="PTHR11562">
    <property type="entry name" value="CATION EFFLUX PROTEIN/ ZINC TRANSPORTER"/>
    <property type="match status" value="1"/>
</dbReference>
<dbReference type="SUPFAM" id="SSF161111">
    <property type="entry name" value="Cation efflux protein transmembrane domain-like"/>
    <property type="match status" value="1"/>
</dbReference>
<dbReference type="PANTHER" id="PTHR11562:SF17">
    <property type="entry name" value="RE54080P-RELATED"/>
    <property type="match status" value="1"/>
</dbReference>
<sequence>MKLNRGGGIMHEHEHNDVNAMSQRRFFTVTILNSLITLIEFLGGVFSGSLSLLSDAFHNFADSASVVGSYYAHRISQRPQNQLNTFGYKRAQIISAFLNSLFLVIISVVLIVEGVQKLFKPEQINGNLMLIVAVVSTVANLVSTLLLSRGSKHNLNIRATYLHLLSDTLASLGVILGGILIKLFDWVLVDPIITIIVALYISAEAYPIIKKTVKILMQGSPMVDCYAIQKDMMNIEGITGVHHVHIWSVDENSIVFSAHINMRDMLISEAEKIYDPVAKLLHDKYGIEHVTLQAEVERGKKEDLYLDSRNDID</sequence>
<keyword evidence="4 8" id="KW-0812">Transmembrane</keyword>
<dbReference type="Pfam" id="PF01545">
    <property type="entry name" value="Cation_efflux"/>
    <property type="match status" value="1"/>
</dbReference>